<evidence type="ECO:0000256" key="1">
    <source>
        <dbReference type="SAM" id="SignalP"/>
    </source>
</evidence>
<proteinExistence type="predicted"/>
<name>A0ABS3CKJ1_9BACT</name>
<keyword evidence="3" id="KW-1185">Reference proteome</keyword>
<sequence>MTKSNLFKGLTFLFALFAWYCGNAQSVPSSEIYHKLQELKETRRVLYVAAHPDDENTRLIAYLANGENLQVAYLSLTRGDGGQNLIGKELSEKLGQIRTQELLQARKTDGGRQFFTRAIDFGYTKTPDETFQNWDRKTILSDVVWVIRNFQPDIIITRFNTVPGGGNHGQHTTSAILAGEALEVAADPRAFPEQLKYVKPWKAKRVFWNTYNFRGEFTKEPGQQYFEFPTGDYNPLIGESYSQIAADSRTMHKSQGFGSTASTGSATDHIQLVAGEPAKNSAFDGVKNRWEGIPGGEEIEALIEGLLESFDFKSPVNNLDELLEIKSKLTALNSNEIWVKEKITLVDEMILSSLGVTAEWNVNQELGYPGQKIATRIELTNPTNDQLQIKSFKAVGANKSENKSLETNESLVIPHEFVIPADAPLSQPYWLKDPTDGAVYHVSNQLLIGKPFENDQLKANLELNYAGQDISMELPLMYKFNSPVDGEVQQPFTIVPQVDIALSKENVFLLEGADQSLDVTVTFADKILPGKIEFENLSTDQFKLTSIIENPEQHQKIFKVTFNLPDANVKKTVKAKFVVDSQVFDQTTNRILYSHIPNLTYFSPASVNLIKEDWKISSGAKIGYIPGAGDEVPEVLASLGYEVSEITASDYSIENLAQYKAIVVGIRAYNTNGDLVENQQNLLDYVNSGGNMIVQYNTTAGLKTQNMGPYPFQISRDRVTVENSPYKVDWSHPVISSPNQLDDADFEGWVQERGLYFVTNVSQEYSAPLQFQDPDEPFLDGSLIYTNYGKGHYVYTSISFFRELPAGVPGAIKLFINLIEQ</sequence>
<evidence type="ECO:0000313" key="3">
    <source>
        <dbReference type="Proteomes" id="UP000664480"/>
    </source>
</evidence>
<accession>A0ABS3CKJ1</accession>
<dbReference type="Proteomes" id="UP000664480">
    <property type="component" value="Unassembled WGS sequence"/>
</dbReference>
<dbReference type="PANTHER" id="PTHR12993:SF11">
    <property type="entry name" value="N-ACETYLGLUCOSAMINYL-PHOSPHATIDYLINOSITOL DE-N-ACETYLASE"/>
    <property type="match status" value="1"/>
</dbReference>
<feature type="signal peptide" evidence="1">
    <location>
        <begin position="1"/>
        <end position="24"/>
    </location>
</feature>
<dbReference type="PANTHER" id="PTHR12993">
    <property type="entry name" value="N-ACETYLGLUCOSAMINYL-PHOSPHATIDYLINOSITOL DE-N-ACETYLASE-RELATED"/>
    <property type="match status" value="1"/>
</dbReference>
<comment type="caution">
    <text evidence="2">The sequence shown here is derived from an EMBL/GenBank/DDBJ whole genome shotgun (WGS) entry which is preliminary data.</text>
</comment>
<keyword evidence="1" id="KW-0732">Signal</keyword>
<dbReference type="Gene3D" id="3.40.50.10320">
    <property type="entry name" value="LmbE-like"/>
    <property type="match status" value="1"/>
</dbReference>
<dbReference type="InterPro" id="IPR024078">
    <property type="entry name" value="LmbE-like_dom_sf"/>
</dbReference>
<dbReference type="InterPro" id="IPR029062">
    <property type="entry name" value="Class_I_gatase-like"/>
</dbReference>
<evidence type="ECO:0000313" key="2">
    <source>
        <dbReference type="EMBL" id="MBN7816174.1"/>
    </source>
</evidence>
<gene>
    <name evidence="2" type="ORF">J0A69_12070</name>
</gene>
<dbReference type="InterPro" id="IPR003737">
    <property type="entry name" value="GlcNAc_PI_deacetylase-related"/>
</dbReference>
<reference evidence="2 3" key="1">
    <citation type="submission" date="2021-03" db="EMBL/GenBank/DDBJ databases">
        <title>novel species isolated from a fishpond in China.</title>
        <authorList>
            <person name="Lu H."/>
            <person name="Cai Z."/>
        </authorList>
    </citation>
    <scope>NUCLEOTIDE SEQUENCE [LARGE SCALE GENOMIC DNA]</scope>
    <source>
        <strain evidence="2 3">YJ13C</strain>
    </source>
</reference>
<protein>
    <submittedName>
        <fullName evidence="2">PIG-L family deacetylase</fullName>
    </submittedName>
</protein>
<organism evidence="2 3">
    <name type="scientific">Algoriphagus pacificus</name>
    <dbReference type="NCBI Taxonomy" id="2811234"/>
    <lineage>
        <taxon>Bacteria</taxon>
        <taxon>Pseudomonadati</taxon>
        <taxon>Bacteroidota</taxon>
        <taxon>Cytophagia</taxon>
        <taxon>Cytophagales</taxon>
        <taxon>Cyclobacteriaceae</taxon>
        <taxon>Algoriphagus</taxon>
    </lineage>
</organism>
<dbReference type="Pfam" id="PF02585">
    <property type="entry name" value="PIG-L"/>
    <property type="match status" value="1"/>
</dbReference>
<dbReference type="SUPFAM" id="SSF102588">
    <property type="entry name" value="LmbE-like"/>
    <property type="match status" value="1"/>
</dbReference>
<feature type="chain" id="PRO_5045719539" evidence="1">
    <location>
        <begin position="25"/>
        <end position="821"/>
    </location>
</feature>
<dbReference type="SUPFAM" id="SSF52317">
    <property type="entry name" value="Class I glutamine amidotransferase-like"/>
    <property type="match status" value="1"/>
</dbReference>
<dbReference type="EMBL" id="JAFKCU010000002">
    <property type="protein sequence ID" value="MBN7816174.1"/>
    <property type="molecule type" value="Genomic_DNA"/>
</dbReference>
<dbReference type="RefSeq" id="WP_206586807.1">
    <property type="nucleotide sequence ID" value="NZ_JAFKCU010000002.1"/>
</dbReference>